<organism evidence="2 3">
    <name type="scientific">Streptosporangium fragile</name>
    <dbReference type="NCBI Taxonomy" id="46186"/>
    <lineage>
        <taxon>Bacteria</taxon>
        <taxon>Bacillati</taxon>
        <taxon>Actinomycetota</taxon>
        <taxon>Actinomycetes</taxon>
        <taxon>Streptosporangiales</taxon>
        <taxon>Streptosporangiaceae</taxon>
        <taxon>Streptosporangium</taxon>
    </lineage>
</organism>
<evidence type="ECO:0000313" key="2">
    <source>
        <dbReference type="EMBL" id="GAA2879147.1"/>
    </source>
</evidence>
<protein>
    <submittedName>
        <fullName evidence="2">Uncharacterized protein</fullName>
    </submittedName>
</protein>
<reference evidence="2 3" key="1">
    <citation type="journal article" date="2019" name="Int. J. Syst. Evol. Microbiol.">
        <title>The Global Catalogue of Microorganisms (GCM) 10K type strain sequencing project: providing services to taxonomists for standard genome sequencing and annotation.</title>
        <authorList>
            <consortium name="The Broad Institute Genomics Platform"/>
            <consortium name="The Broad Institute Genome Sequencing Center for Infectious Disease"/>
            <person name="Wu L."/>
            <person name="Ma J."/>
        </authorList>
    </citation>
    <scope>NUCLEOTIDE SEQUENCE [LARGE SCALE GENOMIC DNA]</scope>
    <source>
        <strain evidence="2 3">JCM 6242</strain>
    </source>
</reference>
<feature type="region of interest" description="Disordered" evidence="1">
    <location>
        <begin position="39"/>
        <end position="58"/>
    </location>
</feature>
<gene>
    <name evidence="2" type="ORF">GCM10010517_41390</name>
</gene>
<dbReference type="EMBL" id="BAAAVI010000028">
    <property type="protein sequence ID" value="GAA2879147.1"/>
    <property type="molecule type" value="Genomic_DNA"/>
</dbReference>
<accession>A0ABN3VZJ8</accession>
<keyword evidence="3" id="KW-1185">Reference proteome</keyword>
<proteinExistence type="predicted"/>
<dbReference type="RefSeq" id="WP_344973887.1">
    <property type="nucleotide sequence ID" value="NZ_BAAAVI010000028.1"/>
</dbReference>
<evidence type="ECO:0000256" key="1">
    <source>
        <dbReference type="SAM" id="MobiDB-lite"/>
    </source>
</evidence>
<dbReference type="Proteomes" id="UP001500831">
    <property type="component" value="Unassembled WGS sequence"/>
</dbReference>
<evidence type="ECO:0000313" key="3">
    <source>
        <dbReference type="Proteomes" id="UP001500831"/>
    </source>
</evidence>
<comment type="caution">
    <text evidence="2">The sequence shown here is derived from an EMBL/GenBank/DDBJ whole genome shotgun (WGS) entry which is preliminary data.</text>
</comment>
<name>A0ABN3VZJ8_9ACTN</name>
<sequence length="92" mass="10778">MRVHDLQGWDGRLVELAWELSDLGFDSVVRFPPGERPSVEIFLPPGRPRATTTQRDRTSVFTWPRNRMQPEHGRQSRTRLREVAERILEAAR</sequence>